<dbReference type="RefSeq" id="XP_013904469.1">
    <property type="nucleotide sequence ID" value="XM_014049015.1"/>
</dbReference>
<dbReference type="AlphaFoldDB" id="A0A0D2MSC4"/>
<evidence type="ECO:0000259" key="2">
    <source>
        <dbReference type="Pfam" id="PF25306"/>
    </source>
</evidence>
<keyword evidence="4" id="KW-1185">Reference proteome</keyword>
<dbReference type="OrthoDB" id="512787at2759"/>
<sequence>MRCHSSAVTVARRLSVRASALPEGGHGGQGAQASGLGRYIKKKQLDPLDTYVPLVLEAQEQLLALKGTVADDAAGARESLRSGAFSGVRDNVRAVGEYAQQAGAKDASGLVNGFFRKLEAFDLVLYRAVKADERPDEADAEAKLQESVEALAALIATVPADVLERSRRVLEKVKGTGGGGGAGAGEGAAPAGPQPQTEDVELLQELLNV</sequence>
<evidence type="ECO:0000313" key="3">
    <source>
        <dbReference type="EMBL" id="KIZ05450.1"/>
    </source>
</evidence>
<dbReference type="Pfam" id="PF25306">
    <property type="entry name" value="DUF7880"/>
    <property type="match status" value="1"/>
</dbReference>
<feature type="compositionally biased region" description="Low complexity" evidence="1">
    <location>
        <begin position="187"/>
        <end position="197"/>
    </location>
</feature>
<accession>A0A0D2MSC4</accession>
<feature type="region of interest" description="Disordered" evidence="1">
    <location>
        <begin position="173"/>
        <end position="198"/>
    </location>
</feature>
<dbReference type="STRING" id="145388.A0A0D2MSC4"/>
<dbReference type="GeneID" id="25735385"/>
<dbReference type="Proteomes" id="UP000054498">
    <property type="component" value="Unassembled WGS sequence"/>
</dbReference>
<dbReference type="PANTHER" id="PTHR36014:SF1">
    <property type="entry name" value="OS03G0176700 PROTEIN"/>
    <property type="match status" value="1"/>
</dbReference>
<dbReference type="KEGG" id="mng:MNEG_2507"/>
<evidence type="ECO:0000313" key="4">
    <source>
        <dbReference type="Proteomes" id="UP000054498"/>
    </source>
</evidence>
<gene>
    <name evidence="3" type="ORF">MNEG_2507</name>
</gene>
<reference evidence="3 4" key="1">
    <citation type="journal article" date="2013" name="BMC Genomics">
        <title>Reconstruction of the lipid metabolism for the microalga Monoraphidium neglectum from its genome sequence reveals characteristics suitable for biofuel production.</title>
        <authorList>
            <person name="Bogen C."/>
            <person name="Al-Dilaimi A."/>
            <person name="Albersmeier A."/>
            <person name="Wichmann J."/>
            <person name="Grundmann M."/>
            <person name="Rupp O."/>
            <person name="Lauersen K.J."/>
            <person name="Blifernez-Klassen O."/>
            <person name="Kalinowski J."/>
            <person name="Goesmann A."/>
            <person name="Mussgnug J.H."/>
            <person name="Kruse O."/>
        </authorList>
    </citation>
    <scope>NUCLEOTIDE SEQUENCE [LARGE SCALE GENOMIC DNA]</scope>
    <source>
        <strain evidence="3 4">SAG 48.87</strain>
    </source>
</reference>
<dbReference type="PANTHER" id="PTHR36014">
    <property type="entry name" value="OS03G0176600 PROTEIN"/>
    <property type="match status" value="1"/>
</dbReference>
<organism evidence="3 4">
    <name type="scientific">Monoraphidium neglectum</name>
    <dbReference type="NCBI Taxonomy" id="145388"/>
    <lineage>
        <taxon>Eukaryota</taxon>
        <taxon>Viridiplantae</taxon>
        <taxon>Chlorophyta</taxon>
        <taxon>core chlorophytes</taxon>
        <taxon>Chlorophyceae</taxon>
        <taxon>CS clade</taxon>
        <taxon>Sphaeropleales</taxon>
        <taxon>Selenastraceae</taxon>
        <taxon>Monoraphidium</taxon>
    </lineage>
</organism>
<evidence type="ECO:0000256" key="1">
    <source>
        <dbReference type="SAM" id="MobiDB-lite"/>
    </source>
</evidence>
<feature type="domain" description="DUF7880" evidence="2">
    <location>
        <begin position="47"/>
        <end position="169"/>
    </location>
</feature>
<protein>
    <recommendedName>
        <fullName evidence="2">DUF7880 domain-containing protein</fullName>
    </recommendedName>
</protein>
<dbReference type="EMBL" id="KK100504">
    <property type="protein sequence ID" value="KIZ05450.1"/>
    <property type="molecule type" value="Genomic_DNA"/>
</dbReference>
<proteinExistence type="predicted"/>
<dbReference type="InterPro" id="IPR057202">
    <property type="entry name" value="DUF7880"/>
</dbReference>
<name>A0A0D2MSC4_9CHLO</name>
<feature type="compositionally biased region" description="Gly residues" evidence="1">
    <location>
        <begin position="175"/>
        <end position="186"/>
    </location>
</feature>